<evidence type="ECO:0000313" key="2">
    <source>
        <dbReference type="Proteomes" id="UP000299102"/>
    </source>
</evidence>
<keyword evidence="2" id="KW-1185">Reference proteome</keyword>
<gene>
    <name evidence="1" type="ORF">EVAR_53265_1</name>
</gene>
<dbReference type="Proteomes" id="UP000299102">
    <property type="component" value="Unassembled WGS sequence"/>
</dbReference>
<organism evidence="1 2">
    <name type="scientific">Eumeta variegata</name>
    <name type="common">Bagworm moth</name>
    <name type="synonym">Eumeta japonica</name>
    <dbReference type="NCBI Taxonomy" id="151549"/>
    <lineage>
        <taxon>Eukaryota</taxon>
        <taxon>Metazoa</taxon>
        <taxon>Ecdysozoa</taxon>
        <taxon>Arthropoda</taxon>
        <taxon>Hexapoda</taxon>
        <taxon>Insecta</taxon>
        <taxon>Pterygota</taxon>
        <taxon>Neoptera</taxon>
        <taxon>Endopterygota</taxon>
        <taxon>Lepidoptera</taxon>
        <taxon>Glossata</taxon>
        <taxon>Ditrysia</taxon>
        <taxon>Tineoidea</taxon>
        <taxon>Psychidae</taxon>
        <taxon>Oiketicinae</taxon>
        <taxon>Eumeta</taxon>
    </lineage>
</organism>
<accession>A0A4C1YJK5</accession>
<comment type="caution">
    <text evidence="1">The sequence shown here is derived from an EMBL/GenBank/DDBJ whole genome shotgun (WGS) entry which is preliminary data.</text>
</comment>
<name>A0A4C1YJK5_EUMVA</name>
<evidence type="ECO:0000313" key="1">
    <source>
        <dbReference type="EMBL" id="GBP75453.1"/>
    </source>
</evidence>
<sequence>MNARRSGRRERLLFGWFSISISRYYANCKEATWFLLGLPTRETSWQVFFIPTQHPSKQFEGKKSRQQMDNEGVDDASADVWKGNIIGRLKKRPSDLDHVTWAKFVDNLKESRKKKKKTKNYSMKLTKKKTLMARIRLRS</sequence>
<reference evidence="1 2" key="1">
    <citation type="journal article" date="2019" name="Commun. Biol.">
        <title>The bagworm genome reveals a unique fibroin gene that provides high tensile strength.</title>
        <authorList>
            <person name="Kono N."/>
            <person name="Nakamura H."/>
            <person name="Ohtoshi R."/>
            <person name="Tomita M."/>
            <person name="Numata K."/>
            <person name="Arakawa K."/>
        </authorList>
    </citation>
    <scope>NUCLEOTIDE SEQUENCE [LARGE SCALE GENOMIC DNA]</scope>
</reference>
<proteinExistence type="predicted"/>
<protein>
    <submittedName>
        <fullName evidence="1">Uncharacterized protein</fullName>
    </submittedName>
</protein>
<dbReference type="AlphaFoldDB" id="A0A4C1YJK5"/>
<dbReference type="EMBL" id="BGZK01001249">
    <property type="protein sequence ID" value="GBP75453.1"/>
    <property type="molecule type" value="Genomic_DNA"/>
</dbReference>